<evidence type="ECO:0000313" key="5">
    <source>
        <dbReference type="Proteomes" id="UP001153148"/>
    </source>
</evidence>
<evidence type="ECO:0000259" key="3">
    <source>
        <dbReference type="SMART" id="SM00385"/>
    </source>
</evidence>
<protein>
    <recommendedName>
        <fullName evidence="3">Cyclin-like domain-containing protein</fullName>
    </recommendedName>
</protein>
<dbReference type="Pfam" id="PF00134">
    <property type="entry name" value="Cyclin_N"/>
    <property type="match status" value="1"/>
</dbReference>
<evidence type="ECO:0000256" key="1">
    <source>
        <dbReference type="ARBA" id="ARBA00023127"/>
    </source>
</evidence>
<comment type="caution">
    <text evidence="4">The sequence shown here is derived from an EMBL/GenBank/DDBJ whole genome shotgun (WGS) entry which is preliminary data.</text>
</comment>
<keyword evidence="1 2" id="KW-0195">Cyclin</keyword>
<gene>
    <name evidence="4" type="ORF">TPAB3V08_LOCUS990</name>
</gene>
<dbReference type="InterPro" id="IPR006671">
    <property type="entry name" value="Cyclin_N"/>
</dbReference>
<reference evidence="4" key="1">
    <citation type="submission" date="2021-03" db="EMBL/GenBank/DDBJ databases">
        <authorList>
            <person name="Tran Van P."/>
        </authorList>
    </citation>
    <scope>NUCLEOTIDE SEQUENCE</scope>
</reference>
<evidence type="ECO:0000256" key="2">
    <source>
        <dbReference type="RuleBase" id="RU000383"/>
    </source>
</evidence>
<dbReference type="SUPFAM" id="SSF47954">
    <property type="entry name" value="Cyclin-like"/>
    <property type="match status" value="1"/>
</dbReference>
<proteinExistence type="inferred from homology"/>
<dbReference type="PANTHER" id="PTHR10026">
    <property type="entry name" value="CYCLIN"/>
    <property type="match status" value="1"/>
</dbReference>
<dbReference type="Proteomes" id="UP001153148">
    <property type="component" value="Unassembled WGS sequence"/>
</dbReference>
<dbReference type="InterPro" id="IPR043198">
    <property type="entry name" value="Cyclin/Ssn8"/>
</dbReference>
<sequence>MNEVIRERVGVHTQLCINTAIVYMHRFYVFHSFTQFHRHSMAAAALFLAAKVEEQPRKLEHVIKISHMCLHREQPTIDTKSEQYLELAQDLVFNENVLLQTLGFDVAIDHPHTNVVRCCELVNVYIHIIIKYAKETTNKAYFTSTLSSNMQKKQPTKFMYDVQSGGQN</sequence>
<dbReference type="InterPro" id="IPR013763">
    <property type="entry name" value="Cyclin-like_dom"/>
</dbReference>
<dbReference type="EMBL" id="CAJPIN010000824">
    <property type="protein sequence ID" value="CAG2053948.1"/>
    <property type="molecule type" value="Genomic_DNA"/>
</dbReference>
<name>A0ABN7NKD6_TIMPD</name>
<evidence type="ECO:0000313" key="4">
    <source>
        <dbReference type="EMBL" id="CAG2053948.1"/>
    </source>
</evidence>
<comment type="similarity">
    <text evidence="2">Belongs to the cyclin family.</text>
</comment>
<dbReference type="SMART" id="SM00385">
    <property type="entry name" value="CYCLIN"/>
    <property type="match status" value="1"/>
</dbReference>
<organism evidence="4 5">
    <name type="scientific">Timema podura</name>
    <name type="common">Walking stick</name>
    <dbReference type="NCBI Taxonomy" id="61482"/>
    <lineage>
        <taxon>Eukaryota</taxon>
        <taxon>Metazoa</taxon>
        <taxon>Ecdysozoa</taxon>
        <taxon>Arthropoda</taxon>
        <taxon>Hexapoda</taxon>
        <taxon>Insecta</taxon>
        <taxon>Pterygota</taxon>
        <taxon>Neoptera</taxon>
        <taxon>Polyneoptera</taxon>
        <taxon>Phasmatodea</taxon>
        <taxon>Timematodea</taxon>
        <taxon>Timematoidea</taxon>
        <taxon>Timematidae</taxon>
        <taxon>Timema</taxon>
    </lineage>
</organism>
<feature type="domain" description="Cyclin-like" evidence="3">
    <location>
        <begin position="3"/>
        <end position="100"/>
    </location>
</feature>
<accession>A0ABN7NKD6</accession>
<dbReference type="InterPro" id="IPR036915">
    <property type="entry name" value="Cyclin-like_sf"/>
</dbReference>
<keyword evidence="5" id="KW-1185">Reference proteome</keyword>
<dbReference type="Gene3D" id="1.10.472.10">
    <property type="entry name" value="Cyclin-like"/>
    <property type="match status" value="1"/>
</dbReference>